<sequence>MIPRTKACLNDLLIAAAFLAMGFFLPGSILDKGFYAHLGGIAIGLGIGWMIKSIIAHTQLQKQPVKA</sequence>
<accession>A0A1I4DIK1</accession>
<dbReference type="STRING" id="52441.SAMN05216302_102177"/>
<dbReference type="EMBL" id="FOSP01000021">
    <property type="protein sequence ID" value="SFK93478.1"/>
    <property type="molecule type" value="Genomic_DNA"/>
</dbReference>
<dbReference type="OrthoDB" id="8565614at2"/>
<dbReference type="Proteomes" id="UP000199533">
    <property type="component" value="Unassembled WGS sequence"/>
</dbReference>
<gene>
    <name evidence="2" type="ORF">SAMN05216302_102177</name>
</gene>
<keyword evidence="1" id="KW-0812">Transmembrane</keyword>
<name>A0A1I4DIK1_9PROT</name>
<keyword evidence="1" id="KW-1133">Transmembrane helix</keyword>
<feature type="transmembrane region" description="Helical" evidence="1">
    <location>
        <begin position="12"/>
        <end position="29"/>
    </location>
</feature>
<reference evidence="3" key="1">
    <citation type="submission" date="2016-10" db="EMBL/GenBank/DDBJ databases">
        <authorList>
            <person name="Varghese N."/>
            <person name="Submissions S."/>
        </authorList>
    </citation>
    <scope>NUCLEOTIDE SEQUENCE [LARGE SCALE GENOMIC DNA]</scope>
    <source>
        <strain evidence="3">Nm69</strain>
    </source>
</reference>
<evidence type="ECO:0000256" key="1">
    <source>
        <dbReference type="SAM" id="Phobius"/>
    </source>
</evidence>
<evidence type="ECO:0000313" key="2">
    <source>
        <dbReference type="EMBL" id="SFK93478.1"/>
    </source>
</evidence>
<keyword evidence="3" id="KW-1185">Reference proteome</keyword>
<dbReference type="RefSeq" id="WP_090700830.1">
    <property type="nucleotide sequence ID" value="NZ_FOSP01000021.1"/>
</dbReference>
<proteinExistence type="predicted"/>
<organism evidence="2 3">
    <name type="scientific">Nitrosomonas aestuarii</name>
    <dbReference type="NCBI Taxonomy" id="52441"/>
    <lineage>
        <taxon>Bacteria</taxon>
        <taxon>Pseudomonadati</taxon>
        <taxon>Pseudomonadota</taxon>
        <taxon>Betaproteobacteria</taxon>
        <taxon>Nitrosomonadales</taxon>
        <taxon>Nitrosomonadaceae</taxon>
        <taxon>Nitrosomonas</taxon>
    </lineage>
</organism>
<feature type="transmembrane region" description="Helical" evidence="1">
    <location>
        <begin position="35"/>
        <end position="55"/>
    </location>
</feature>
<protein>
    <recommendedName>
        <fullName evidence="4">Rhomboid family protein</fullName>
    </recommendedName>
</protein>
<keyword evidence="1" id="KW-0472">Membrane</keyword>
<evidence type="ECO:0008006" key="4">
    <source>
        <dbReference type="Google" id="ProtNLM"/>
    </source>
</evidence>
<evidence type="ECO:0000313" key="3">
    <source>
        <dbReference type="Proteomes" id="UP000199533"/>
    </source>
</evidence>
<dbReference type="AlphaFoldDB" id="A0A1I4DIK1"/>